<name>A0ABZ2MC66_9BACT</name>
<evidence type="ECO:0000259" key="5">
    <source>
        <dbReference type="Pfam" id="PF08308"/>
    </source>
</evidence>
<dbReference type="Gene3D" id="1.25.40.10">
    <property type="entry name" value="Tetratricopeptide repeat domain"/>
    <property type="match status" value="1"/>
</dbReference>
<dbReference type="Pfam" id="PF08308">
    <property type="entry name" value="PEGA"/>
    <property type="match status" value="1"/>
</dbReference>
<dbReference type="PROSITE" id="PS50005">
    <property type="entry name" value="TPR"/>
    <property type="match status" value="1"/>
</dbReference>
<accession>A0ABZ2MC66</accession>
<feature type="transmembrane region" description="Helical" evidence="3">
    <location>
        <begin position="340"/>
        <end position="362"/>
    </location>
</feature>
<sequence length="381" mass="39944">MNHRIRSGVIALVLLANALFARAPAMAQTAPSTGSKPSGSSGTASSGNASSGNASSSGNATSSGNANGTGTASSSGEEARAEFMRGTALVTEARWAEALAAFERAAALRPHPITTHNIGACERAMGRYTRAYRTFARALEENRLTDEKALPASLATEAKGYLAEIDRLLVRLTLDVTPAGARVTVDGRPLEAATNARGELEYVGGIRPPGTGDLIPQGAFVVVLDPGVHVLTFARPGFEDAIVHRTLSPGKSIAQKIELTELPASIHVSSNRPGAIVRVSGMDVGPTPVDVLRPAGDYAVVVRKEGFQPYEARLRLRAGQETDLRVSLVEDKRSSIFERWWFWTAAGVLVTGAVVGIVAATYPGPREPVGTGTLGWGTNVP</sequence>
<feature type="domain" description="PEGA" evidence="5">
    <location>
        <begin position="265"/>
        <end position="330"/>
    </location>
</feature>
<dbReference type="EMBL" id="CP089984">
    <property type="protein sequence ID" value="WXB20091.1"/>
    <property type="molecule type" value="Genomic_DNA"/>
</dbReference>
<keyword evidence="1" id="KW-0802">TPR repeat</keyword>
<dbReference type="InterPro" id="IPR011990">
    <property type="entry name" value="TPR-like_helical_dom_sf"/>
</dbReference>
<dbReference type="InterPro" id="IPR019734">
    <property type="entry name" value="TPR_rpt"/>
</dbReference>
<evidence type="ECO:0000256" key="4">
    <source>
        <dbReference type="SAM" id="SignalP"/>
    </source>
</evidence>
<keyword evidence="3" id="KW-1133">Transmembrane helix</keyword>
<gene>
    <name evidence="6" type="ORF">LZC94_23070</name>
</gene>
<evidence type="ECO:0000256" key="2">
    <source>
        <dbReference type="SAM" id="MobiDB-lite"/>
    </source>
</evidence>
<feature type="chain" id="PRO_5046017388" evidence="4">
    <location>
        <begin position="28"/>
        <end position="381"/>
    </location>
</feature>
<evidence type="ECO:0000313" key="6">
    <source>
        <dbReference type="EMBL" id="WXB20091.1"/>
    </source>
</evidence>
<dbReference type="RefSeq" id="WP_394829693.1">
    <property type="nucleotide sequence ID" value="NZ_CP089984.1"/>
</dbReference>
<protein>
    <submittedName>
        <fullName evidence="6">PEGA domain-containing protein</fullName>
    </submittedName>
</protein>
<reference evidence="6 7" key="1">
    <citation type="submission" date="2021-12" db="EMBL/GenBank/DDBJ databases">
        <title>Discovery of the Pendulisporaceae a myxobacterial family with distinct sporulation behavior and unique specialized metabolism.</title>
        <authorList>
            <person name="Garcia R."/>
            <person name="Popoff A."/>
            <person name="Bader C.D."/>
            <person name="Loehr J."/>
            <person name="Walesch S."/>
            <person name="Walt C."/>
            <person name="Boldt J."/>
            <person name="Bunk B."/>
            <person name="Haeckl F.J.F.P.J."/>
            <person name="Gunesch A.P."/>
            <person name="Birkelbach J."/>
            <person name="Nuebel U."/>
            <person name="Pietschmann T."/>
            <person name="Bach T."/>
            <person name="Mueller R."/>
        </authorList>
    </citation>
    <scope>NUCLEOTIDE SEQUENCE [LARGE SCALE GENOMIC DNA]</scope>
    <source>
        <strain evidence="6 7">MSr11954</strain>
    </source>
</reference>
<dbReference type="PANTHER" id="PTHR36194">
    <property type="entry name" value="S-LAYER-LIKE PROTEIN"/>
    <property type="match status" value="1"/>
</dbReference>
<evidence type="ECO:0000256" key="3">
    <source>
        <dbReference type="SAM" id="Phobius"/>
    </source>
</evidence>
<evidence type="ECO:0000256" key="1">
    <source>
        <dbReference type="PROSITE-ProRule" id="PRU00339"/>
    </source>
</evidence>
<keyword evidence="3" id="KW-0472">Membrane</keyword>
<keyword evidence="3" id="KW-0812">Transmembrane</keyword>
<feature type="region of interest" description="Disordered" evidence="2">
    <location>
        <begin position="28"/>
        <end position="79"/>
    </location>
</feature>
<feature type="compositionally biased region" description="Low complexity" evidence="2">
    <location>
        <begin position="29"/>
        <end position="76"/>
    </location>
</feature>
<organism evidence="6 7">
    <name type="scientific">Pendulispora albinea</name>
    <dbReference type="NCBI Taxonomy" id="2741071"/>
    <lineage>
        <taxon>Bacteria</taxon>
        <taxon>Pseudomonadati</taxon>
        <taxon>Myxococcota</taxon>
        <taxon>Myxococcia</taxon>
        <taxon>Myxococcales</taxon>
        <taxon>Sorangiineae</taxon>
        <taxon>Pendulisporaceae</taxon>
        <taxon>Pendulispora</taxon>
    </lineage>
</organism>
<keyword evidence="4" id="KW-0732">Signal</keyword>
<feature type="repeat" description="TPR" evidence="1">
    <location>
        <begin position="79"/>
        <end position="112"/>
    </location>
</feature>
<feature type="signal peptide" evidence="4">
    <location>
        <begin position="1"/>
        <end position="27"/>
    </location>
</feature>
<dbReference type="PANTHER" id="PTHR36194:SF1">
    <property type="entry name" value="S-LAYER-LIKE PROTEIN"/>
    <property type="match status" value="1"/>
</dbReference>
<dbReference type="Proteomes" id="UP001370348">
    <property type="component" value="Chromosome"/>
</dbReference>
<dbReference type="SUPFAM" id="SSF48452">
    <property type="entry name" value="TPR-like"/>
    <property type="match status" value="1"/>
</dbReference>
<proteinExistence type="predicted"/>
<evidence type="ECO:0000313" key="7">
    <source>
        <dbReference type="Proteomes" id="UP001370348"/>
    </source>
</evidence>
<dbReference type="InterPro" id="IPR013229">
    <property type="entry name" value="PEGA"/>
</dbReference>
<keyword evidence="7" id="KW-1185">Reference proteome</keyword>